<organism evidence="1 2">
    <name type="scientific">Campylobacter rectus RM3267</name>
    <dbReference type="NCBI Taxonomy" id="553218"/>
    <lineage>
        <taxon>Bacteria</taxon>
        <taxon>Pseudomonadati</taxon>
        <taxon>Campylobacterota</taxon>
        <taxon>Epsilonproteobacteria</taxon>
        <taxon>Campylobacterales</taxon>
        <taxon>Campylobacteraceae</taxon>
        <taxon>Campylobacter</taxon>
    </lineage>
</organism>
<accession>B9CXX8</accession>
<gene>
    <name evidence="1" type="ORF">CAMRE0001_0172</name>
</gene>
<evidence type="ECO:0000313" key="2">
    <source>
        <dbReference type="Proteomes" id="UP000003082"/>
    </source>
</evidence>
<dbReference type="AlphaFoldDB" id="B9CXX8"/>
<keyword evidence="2" id="KW-1185">Reference proteome</keyword>
<proteinExistence type="predicted"/>
<protein>
    <submittedName>
        <fullName evidence="1">Uncharacterized protein</fullName>
    </submittedName>
</protein>
<reference evidence="1 2" key="1">
    <citation type="submission" date="2008-08" db="EMBL/GenBank/DDBJ databases">
        <authorList>
            <person name="Madupu R."/>
            <person name="Durkin A.S."/>
            <person name="Torralba M."/>
            <person name="Methe B."/>
            <person name="Sutton G.G."/>
            <person name="Strausberg R.L."/>
            <person name="Nelson K.E."/>
        </authorList>
    </citation>
    <scope>NUCLEOTIDE SEQUENCE [LARGE SCALE GENOMIC DNA]</scope>
    <source>
        <strain evidence="1 2">RM3267</strain>
    </source>
</reference>
<dbReference type="Proteomes" id="UP000003082">
    <property type="component" value="Unassembled WGS sequence"/>
</dbReference>
<dbReference type="EMBL" id="ACFU01000001">
    <property type="protein sequence ID" value="EEF15467.1"/>
    <property type="molecule type" value="Genomic_DNA"/>
</dbReference>
<comment type="caution">
    <text evidence="1">The sequence shown here is derived from an EMBL/GenBank/DDBJ whole genome shotgun (WGS) entry which is preliminary data.</text>
</comment>
<evidence type="ECO:0000313" key="1">
    <source>
        <dbReference type="EMBL" id="EEF15467.1"/>
    </source>
</evidence>
<name>B9CXX8_CAMRE</name>
<sequence length="45" mass="5197">MVILIKTSLTRKIEIKYFIKNTSQMPIYKALFSKCIFLLTSENAG</sequence>